<gene>
    <name evidence="3" type="ORF">G1H11_17915</name>
</gene>
<evidence type="ECO:0000259" key="2">
    <source>
        <dbReference type="Pfam" id="PF11181"/>
    </source>
</evidence>
<evidence type="ECO:0000313" key="4">
    <source>
        <dbReference type="Proteomes" id="UP000469185"/>
    </source>
</evidence>
<evidence type="ECO:0000256" key="1">
    <source>
        <dbReference type="SAM" id="Phobius"/>
    </source>
</evidence>
<evidence type="ECO:0000313" key="3">
    <source>
        <dbReference type="EMBL" id="NED97179.1"/>
    </source>
</evidence>
<accession>A0A6N9YQT8</accession>
<feature type="transmembrane region" description="Helical" evidence="1">
    <location>
        <begin position="73"/>
        <end position="94"/>
    </location>
</feature>
<dbReference type="Proteomes" id="UP000469185">
    <property type="component" value="Unassembled WGS sequence"/>
</dbReference>
<organism evidence="3 4">
    <name type="scientific">Phytoactinopolyspora alkaliphila</name>
    <dbReference type="NCBI Taxonomy" id="1783498"/>
    <lineage>
        <taxon>Bacteria</taxon>
        <taxon>Bacillati</taxon>
        <taxon>Actinomycetota</taxon>
        <taxon>Actinomycetes</taxon>
        <taxon>Jiangellales</taxon>
        <taxon>Jiangellaceae</taxon>
        <taxon>Phytoactinopolyspora</taxon>
    </lineage>
</organism>
<sequence>MGARRSPRRYIMASPVPGLPTGLVVGAYDGYPDAQRAVDYLADQKFPVEHLAIVGTDLRQVERVTGRMSWGKAILGGLATGAWLGLFVGLLLSLFTDEGWAQIIIMSVVWGAIFMMIFGAVGYAFTGGRRDFVSKSVIVAGRYEIYCQHQHAEEARNHLARLSLKTG</sequence>
<reference evidence="3 4" key="1">
    <citation type="submission" date="2020-02" db="EMBL/GenBank/DDBJ databases">
        <authorList>
            <person name="Li X.-J."/>
            <person name="Feng X.-M."/>
        </authorList>
    </citation>
    <scope>NUCLEOTIDE SEQUENCE [LARGE SCALE GENOMIC DNA]</scope>
    <source>
        <strain evidence="3 4">CGMCC 4.7225</strain>
    </source>
</reference>
<dbReference type="AlphaFoldDB" id="A0A6N9YQT8"/>
<feature type="domain" description="General stress protein 17M-like" evidence="2">
    <location>
        <begin position="24"/>
        <end position="110"/>
    </location>
</feature>
<keyword evidence="1" id="KW-0472">Membrane</keyword>
<keyword evidence="1" id="KW-1133">Transmembrane helix</keyword>
<dbReference type="InterPro" id="IPR025889">
    <property type="entry name" value="GSP17M-like_dom"/>
</dbReference>
<keyword evidence="4" id="KW-1185">Reference proteome</keyword>
<keyword evidence="1" id="KW-0812">Transmembrane</keyword>
<name>A0A6N9YQT8_9ACTN</name>
<feature type="transmembrane region" description="Helical" evidence="1">
    <location>
        <begin position="100"/>
        <end position="125"/>
    </location>
</feature>
<proteinExistence type="predicted"/>
<dbReference type="Pfam" id="PF11181">
    <property type="entry name" value="YflT"/>
    <property type="match status" value="1"/>
</dbReference>
<dbReference type="EMBL" id="JAAGOB010000010">
    <property type="protein sequence ID" value="NED97179.1"/>
    <property type="molecule type" value="Genomic_DNA"/>
</dbReference>
<comment type="caution">
    <text evidence="3">The sequence shown here is derived from an EMBL/GenBank/DDBJ whole genome shotgun (WGS) entry which is preliminary data.</text>
</comment>
<protein>
    <recommendedName>
        <fullName evidence="2">General stress protein 17M-like domain-containing protein</fullName>
    </recommendedName>
</protein>